<comment type="caution">
    <text evidence="3">The sequence shown here is derived from an EMBL/GenBank/DDBJ whole genome shotgun (WGS) entry which is preliminary data.</text>
</comment>
<feature type="compositionally biased region" description="Polar residues" evidence="1">
    <location>
        <begin position="106"/>
        <end position="119"/>
    </location>
</feature>
<feature type="non-terminal residue" evidence="3">
    <location>
        <position position="146"/>
    </location>
</feature>
<dbReference type="AlphaFoldDB" id="X6MAP6"/>
<evidence type="ECO:0000313" key="3">
    <source>
        <dbReference type="EMBL" id="ETO10542.1"/>
    </source>
</evidence>
<dbReference type="EMBL" id="ASPP01023404">
    <property type="protein sequence ID" value="ETO10542.1"/>
    <property type="molecule type" value="Genomic_DNA"/>
</dbReference>
<accession>X6MAP6</accession>
<protein>
    <recommendedName>
        <fullName evidence="2">Chromo domain-containing protein</fullName>
    </recommendedName>
</protein>
<dbReference type="OrthoDB" id="118550at2759"/>
<evidence type="ECO:0000313" key="4">
    <source>
        <dbReference type="Proteomes" id="UP000023152"/>
    </source>
</evidence>
<organism evidence="3 4">
    <name type="scientific">Reticulomyxa filosa</name>
    <dbReference type="NCBI Taxonomy" id="46433"/>
    <lineage>
        <taxon>Eukaryota</taxon>
        <taxon>Sar</taxon>
        <taxon>Rhizaria</taxon>
        <taxon>Retaria</taxon>
        <taxon>Foraminifera</taxon>
        <taxon>Monothalamids</taxon>
        <taxon>Reticulomyxidae</taxon>
        <taxon>Reticulomyxa</taxon>
    </lineage>
</organism>
<gene>
    <name evidence="3" type="ORF">RFI_26835</name>
</gene>
<proteinExistence type="predicted"/>
<name>X6MAP6_RETFI</name>
<dbReference type="PROSITE" id="PS52032">
    <property type="entry name" value="MARR_BRCT_CHROMO"/>
    <property type="match status" value="1"/>
</dbReference>
<dbReference type="Proteomes" id="UP000023152">
    <property type="component" value="Unassembled WGS sequence"/>
</dbReference>
<sequence length="146" mass="16623">MINVQIILPDNDDMKGDDDSNDLRTLQVDVERNKALIHWWFYPASYDEWIESSLVEGDAMDFSNPSDAWRLGERFINDLERYNEWMVEFDYEIVEDDPDSEDTAAEGNNSQPTTSTLIASSPFDKSLTTTITATTTTIANNNNNAN</sequence>
<keyword evidence="4" id="KW-1185">Reference proteome</keyword>
<evidence type="ECO:0000259" key="2">
    <source>
        <dbReference type="PROSITE" id="PS52032"/>
    </source>
</evidence>
<dbReference type="InterPro" id="IPR049898">
    <property type="entry name" value="MARR_BRCT_CHROMO"/>
</dbReference>
<evidence type="ECO:0000256" key="1">
    <source>
        <dbReference type="SAM" id="MobiDB-lite"/>
    </source>
</evidence>
<feature type="region of interest" description="Disordered" evidence="1">
    <location>
        <begin position="97"/>
        <end position="119"/>
    </location>
</feature>
<reference evidence="3 4" key="1">
    <citation type="journal article" date="2013" name="Curr. Biol.">
        <title>The Genome of the Foraminiferan Reticulomyxa filosa.</title>
        <authorList>
            <person name="Glockner G."/>
            <person name="Hulsmann N."/>
            <person name="Schleicher M."/>
            <person name="Noegel A.A."/>
            <person name="Eichinger L."/>
            <person name="Gallinger C."/>
            <person name="Pawlowski J."/>
            <person name="Sierra R."/>
            <person name="Euteneuer U."/>
            <person name="Pillet L."/>
            <person name="Moustafa A."/>
            <person name="Platzer M."/>
            <person name="Groth M."/>
            <person name="Szafranski K."/>
            <person name="Schliwa M."/>
        </authorList>
    </citation>
    <scope>NUCLEOTIDE SEQUENCE [LARGE SCALE GENOMIC DNA]</scope>
</reference>
<feature type="domain" description="Chromo" evidence="2">
    <location>
        <begin position="1"/>
        <end position="110"/>
    </location>
</feature>